<dbReference type="AlphaFoldDB" id="A0A2T0TJ88"/>
<gene>
    <name evidence="2" type="ORF">CLV43_10140</name>
</gene>
<accession>A0A2T0TJ88</accession>
<feature type="domain" description="Methyltransferase type 11" evidence="1">
    <location>
        <begin position="47"/>
        <end position="137"/>
    </location>
</feature>
<proteinExistence type="predicted"/>
<evidence type="ECO:0000259" key="1">
    <source>
        <dbReference type="Pfam" id="PF08241"/>
    </source>
</evidence>
<dbReference type="EMBL" id="PVTF01000001">
    <property type="protein sequence ID" value="PRY45780.1"/>
    <property type="molecule type" value="Genomic_DNA"/>
</dbReference>
<protein>
    <submittedName>
        <fullName evidence="2">Pimeloyl-CoA biosynthesis protein BioC</fullName>
    </submittedName>
</protein>
<dbReference type="CDD" id="cd02440">
    <property type="entry name" value="AdoMet_MTases"/>
    <property type="match status" value="1"/>
</dbReference>
<dbReference type="PANTHER" id="PTHR43591">
    <property type="entry name" value="METHYLTRANSFERASE"/>
    <property type="match status" value="1"/>
</dbReference>
<keyword evidence="3" id="KW-1185">Reference proteome</keyword>
<reference evidence="2 3" key="1">
    <citation type="submission" date="2018-03" db="EMBL/GenBank/DDBJ databases">
        <title>Genomic Encyclopedia of Archaeal and Bacterial Type Strains, Phase II (KMG-II): from individual species to whole genera.</title>
        <authorList>
            <person name="Goeker M."/>
        </authorList>
    </citation>
    <scope>NUCLEOTIDE SEQUENCE [LARGE SCALE GENOMIC DNA]</scope>
    <source>
        <strain evidence="2 3">DSM 44720</strain>
    </source>
</reference>
<dbReference type="Pfam" id="PF08241">
    <property type="entry name" value="Methyltransf_11"/>
    <property type="match status" value="1"/>
</dbReference>
<dbReference type="Proteomes" id="UP000239494">
    <property type="component" value="Unassembled WGS sequence"/>
</dbReference>
<organism evidence="2 3">
    <name type="scientific">Umezawaea tangerina</name>
    <dbReference type="NCBI Taxonomy" id="84725"/>
    <lineage>
        <taxon>Bacteria</taxon>
        <taxon>Bacillati</taxon>
        <taxon>Actinomycetota</taxon>
        <taxon>Actinomycetes</taxon>
        <taxon>Pseudonocardiales</taxon>
        <taxon>Pseudonocardiaceae</taxon>
        <taxon>Umezawaea</taxon>
    </lineage>
</organism>
<sequence length="218" mass="24066">MDVTLEEHWEEQSGNWVTWVRRPGLDSYWTYREDFFALVPAPGFATLDFGCGEGRVSRDLAGRGHRVTGFDASPSMVAAAREAHPEGEYLVADAVALPFEDDSFDLVVAYNVLMDVSDVDGAVREAARVLMAGGRLCLAITHPITNPGNRESPYFTSSPVHVPVERDGVQVVFSGWSHPLSHYTGALEKAGLLIEAVREPAWRDEPAPFHLWMRARAA</sequence>
<dbReference type="RefSeq" id="WP_245886035.1">
    <property type="nucleotide sequence ID" value="NZ_PVTF01000001.1"/>
</dbReference>
<dbReference type="SUPFAM" id="SSF53335">
    <property type="entry name" value="S-adenosyl-L-methionine-dependent methyltransferases"/>
    <property type="match status" value="1"/>
</dbReference>
<dbReference type="Gene3D" id="3.40.50.150">
    <property type="entry name" value="Vaccinia Virus protein VP39"/>
    <property type="match status" value="1"/>
</dbReference>
<dbReference type="InterPro" id="IPR029063">
    <property type="entry name" value="SAM-dependent_MTases_sf"/>
</dbReference>
<dbReference type="GO" id="GO:0008757">
    <property type="term" value="F:S-adenosylmethionine-dependent methyltransferase activity"/>
    <property type="evidence" value="ECO:0007669"/>
    <property type="project" value="InterPro"/>
</dbReference>
<name>A0A2T0TJ88_9PSEU</name>
<evidence type="ECO:0000313" key="3">
    <source>
        <dbReference type="Proteomes" id="UP000239494"/>
    </source>
</evidence>
<evidence type="ECO:0000313" key="2">
    <source>
        <dbReference type="EMBL" id="PRY45780.1"/>
    </source>
</evidence>
<comment type="caution">
    <text evidence="2">The sequence shown here is derived from an EMBL/GenBank/DDBJ whole genome shotgun (WGS) entry which is preliminary data.</text>
</comment>
<dbReference type="InterPro" id="IPR013216">
    <property type="entry name" value="Methyltransf_11"/>
</dbReference>